<dbReference type="EMBL" id="DXBF01000024">
    <property type="protein sequence ID" value="HIZ61721.1"/>
    <property type="molecule type" value="Genomic_DNA"/>
</dbReference>
<protein>
    <submittedName>
        <fullName evidence="6">Helix-turn-helix transcriptional regulator</fullName>
    </submittedName>
</protein>
<dbReference type="GO" id="GO:0043565">
    <property type="term" value="F:sequence-specific DNA binding"/>
    <property type="evidence" value="ECO:0007669"/>
    <property type="project" value="InterPro"/>
</dbReference>
<evidence type="ECO:0000256" key="1">
    <source>
        <dbReference type="ARBA" id="ARBA00023015"/>
    </source>
</evidence>
<evidence type="ECO:0000259" key="4">
    <source>
        <dbReference type="PROSITE" id="PS01124"/>
    </source>
</evidence>
<name>A0A9D2FJK6_9FIRM</name>
<dbReference type="AlphaFoldDB" id="A0A9D2FJK6"/>
<dbReference type="InterPro" id="IPR001387">
    <property type="entry name" value="Cro/C1-type_HTH"/>
</dbReference>
<keyword evidence="3" id="KW-0804">Transcription</keyword>
<dbReference type="CDD" id="cd00093">
    <property type="entry name" value="HTH_XRE"/>
    <property type="match status" value="1"/>
</dbReference>
<dbReference type="GO" id="GO:0003700">
    <property type="term" value="F:DNA-binding transcription factor activity"/>
    <property type="evidence" value="ECO:0007669"/>
    <property type="project" value="InterPro"/>
</dbReference>
<evidence type="ECO:0000256" key="2">
    <source>
        <dbReference type="ARBA" id="ARBA00023125"/>
    </source>
</evidence>
<evidence type="ECO:0000259" key="5">
    <source>
        <dbReference type="PROSITE" id="PS50943"/>
    </source>
</evidence>
<dbReference type="PROSITE" id="PS00041">
    <property type="entry name" value="HTH_ARAC_FAMILY_1"/>
    <property type="match status" value="1"/>
</dbReference>
<reference evidence="6" key="2">
    <citation type="submission" date="2021-04" db="EMBL/GenBank/DDBJ databases">
        <authorList>
            <person name="Gilroy R."/>
        </authorList>
    </citation>
    <scope>NUCLEOTIDE SEQUENCE</scope>
    <source>
        <strain evidence="6">CHK188-11489</strain>
    </source>
</reference>
<evidence type="ECO:0000313" key="7">
    <source>
        <dbReference type="Proteomes" id="UP000824105"/>
    </source>
</evidence>
<dbReference type="PROSITE" id="PS50943">
    <property type="entry name" value="HTH_CROC1"/>
    <property type="match status" value="1"/>
</dbReference>
<dbReference type="InterPro" id="IPR009057">
    <property type="entry name" value="Homeodomain-like_sf"/>
</dbReference>
<gene>
    <name evidence="6" type="ORF">H9724_02995</name>
</gene>
<dbReference type="Pfam" id="PF12833">
    <property type="entry name" value="HTH_18"/>
    <property type="match status" value="1"/>
</dbReference>
<keyword evidence="2" id="KW-0238">DNA-binding</keyword>
<accession>A0A9D2FJK6</accession>
<organism evidence="6 7">
    <name type="scientific">Candidatus Gemmiger avistercoris</name>
    <dbReference type="NCBI Taxonomy" id="2838606"/>
    <lineage>
        <taxon>Bacteria</taxon>
        <taxon>Bacillati</taxon>
        <taxon>Bacillota</taxon>
        <taxon>Clostridia</taxon>
        <taxon>Eubacteriales</taxon>
        <taxon>Gemmiger</taxon>
    </lineage>
</organism>
<dbReference type="Gene3D" id="1.10.10.60">
    <property type="entry name" value="Homeodomain-like"/>
    <property type="match status" value="2"/>
</dbReference>
<dbReference type="PROSITE" id="PS01124">
    <property type="entry name" value="HTH_ARAC_FAMILY_2"/>
    <property type="match status" value="1"/>
</dbReference>
<dbReference type="PANTHER" id="PTHR43280">
    <property type="entry name" value="ARAC-FAMILY TRANSCRIPTIONAL REGULATOR"/>
    <property type="match status" value="1"/>
</dbReference>
<comment type="caution">
    <text evidence="6">The sequence shown here is derived from an EMBL/GenBank/DDBJ whole genome shotgun (WGS) entry which is preliminary data.</text>
</comment>
<dbReference type="SUPFAM" id="SSF46689">
    <property type="entry name" value="Homeodomain-like"/>
    <property type="match status" value="2"/>
</dbReference>
<dbReference type="InterPro" id="IPR020449">
    <property type="entry name" value="Tscrpt_reg_AraC-type_HTH"/>
</dbReference>
<dbReference type="InterPro" id="IPR018060">
    <property type="entry name" value="HTH_AraC"/>
</dbReference>
<feature type="domain" description="HTH araC/xylS-type" evidence="4">
    <location>
        <begin position="142"/>
        <end position="240"/>
    </location>
</feature>
<dbReference type="PRINTS" id="PR00032">
    <property type="entry name" value="HTHARAC"/>
</dbReference>
<sequence length="269" mass="31321">MSYKDEWLMIEANDDIDEDFHREPTEEFLFYRAVANGDVETVRRNCEQSRFEDPEGVGILSRDPVTNMKYHFVVTTAMITRMCRQYGMELEQAFRLSDFYIRQLDDIHTEAEVCRLHDEMVMDYTEKMRKYRHSNANSKHINACKEYIYSHIKERITIEELADVLGVSASYLSRLFKKETGVSVSTYIRDRKIDMAKNLLRFSDASMIDIANRLAFSSQSHFIQQFKESVGMTPKKYRDKYYMVEWNIEPAPDAPAPGAATPPAGAPKT</sequence>
<feature type="domain" description="HTH cro/C1-type" evidence="5">
    <location>
        <begin position="156"/>
        <end position="186"/>
    </location>
</feature>
<dbReference type="InterPro" id="IPR018062">
    <property type="entry name" value="HTH_AraC-typ_CS"/>
</dbReference>
<proteinExistence type="predicted"/>
<dbReference type="SMART" id="SM00342">
    <property type="entry name" value="HTH_ARAC"/>
    <property type="match status" value="1"/>
</dbReference>
<evidence type="ECO:0000313" key="6">
    <source>
        <dbReference type="EMBL" id="HIZ61721.1"/>
    </source>
</evidence>
<dbReference type="Proteomes" id="UP000824105">
    <property type="component" value="Unassembled WGS sequence"/>
</dbReference>
<evidence type="ECO:0000256" key="3">
    <source>
        <dbReference type="ARBA" id="ARBA00023163"/>
    </source>
</evidence>
<reference evidence="6" key="1">
    <citation type="journal article" date="2021" name="PeerJ">
        <title>Extensive microbial diversity within the chicken gut microbiome revealed by metagenomics and culture.</title>
        <authorList>
            <person name="Gilroy R."/>
            <person name="Ravi A."/>
            <person name="Getino M."/>
            <person name="Pursley I."/>
            <person name="Horton D.L."/>
            <person name="Alikhan N.F."/>
            <person name="Baker D."/>
            <person name="Gharbi K."/>
            <person name="Hall N."/>
            <person name="Watson M."/>
            <person name="Adriaenssens E.M."/>
            <person name="Foster-Nyarko E."/>
            <person name="Jarju S."/>
            <person name="Secka A."/>
            <person name="Antonio M."/>
            <person name="Oren A."/>
            <person name="Chaudhuri R.R."/>
            <person name="La Ragione R."/>
            <person name="Hildebrand F."/>
            <person name="Pallen M.J."/>
        </authorList>
    </citation>
    <scope>NUCLEOTIDE SEQUENCE</scope>
    <source>
        <strain evidence="6">CHK188-11489</strain>
    </source>
</reference>
<dbReference type="PANTHER" id="PTHR43280:SF34">
    <property type="entry name" value="ARAC-FAMILY TRANSCRIPTIONAL REGULATOR"/>
    <property type="match status" value="1"/>
</dbReference>
<keyword evidence="1" id="KW-0805">Transcription regulation</keyword>